<evidence type="ECO:0000313" key="3">
    <source>
        <dbReference type="Proteomes" id="UP000681315"/>
    </source>
</evidence>
<dbReference type="Pfam" id="PF04018">
    <property type="entry name" value="VCA0040-like"/>
    <property type="match status" value="1"/>
</dbReference>
<dbReference type="EMBL" id="JAGEVG010000003">
    <property type="protein sequence ID" value="MBO3097382.1"/>
    <property type="molecule type" value="Genomic_DNA"/>
</dbReference>
<reference evidence="2 3" key="1">
    <citation type="submission" date="2021-03" db="EMBL/GenBank/DDBJ databases">
        <title>Gelidibacter sp. nov., isolated from costal sediment.</title>
        <authorList>
            <person name="Lun K.-Y."/>
        </authorList>
    </citation>
    <scope>NUCLEOTIDE SEQUENCE [LARGE SCALE GENOMIC DNA]</scope>
    <source>
        <strain evidence="2 3">DF109</strain>
    </source>
</reference>
<dbReference type="PANTHER" id="PTHR37308">
    <property type="entry name" value="INTEGRAL MEMBRANE PROTEIN"/>
    <property type="match status" value="1"/>
</dbReference>
<dbReference type="Proteomes" id="UP000681315">
    <property type="component" value="Unassembled WGS sequence"/>
</dbReference>
<accession>A0ABS3SNU9</accession>
<feature type="transmembrane region" description="Helical" evidence="1">
    <location>
        <begin position="311"/>
        <end position="328"/>
    </location>
</feature>
<feature type="transmembrane region" description="Helical" evidence="1">
    <location>
        <begin position="198"/>
        <end position="219"/>
    </location>
</feature>
<dbReference type="InterPro" id="IPR007163">
    <property type="entry name" value="VCA0040-like"/>
</dbReference>
<dbReference type="PANTHER" id="PTHR37308:SF1">
    <property type="entry name" value="POLYPRENYL-PHOSPHATE TRANSPORTER"/>
    <property type="match status" value="1"/>
</dbReference>
<comment type="caution">
    <text evidence="2">The sequence shown here is derived from an EMBL/GenBank/DDBJ whole genome shotgun (WGS) entry which is preliminary data.</text>
</comment>
<evidence type="ECO:0000313" key="2">
    <source>
        <dbReference type="EMBL" id="MBO3097382.1"/>
    </source>
</evidence>
<proteinExistence type="predicted"/>
<feature type="transmembrane region" description="Helical" evidence="1">
    <location>
        <begin position="69"/>
        <end position="89"/>
    </location>
</feature>
<feature type="transmembrane region" description="Helical" evidence="1">
    <location>
        <begin position="156"/>
        <end position="186"/>
    </location>
</feature>
<evidence type="ECO:0000256" key="1">
    <source>
        <dbReference type="SAM" id="Phobius"/>
    </source>
</evidence>
<protein>
    <submittedName>
        <fullName evidence="2">DUF368 domain-containing protein</fullName>
    </submittedName>
</protein>
<keyword evidence="1" id="KW-1133">Transmembrane helix</keyword>
<name>A0ABS3SNU9_9FLAO</name>
<organism evidence="2 3">
    <name type="scientific">Gelidibacter pelagius</name>
    <dbReference type="NCBI Taxonomy" id="2819985"/>
    <lineage>
        <taxon>Bacteria</taxon>
        <taxon>Pseudomonadati</taxon>
        <taxon>Bacteroidota</taxon>
        <taxon>Flavobacteriia</taxon>
        <taxon>Flavobacteriales</taxon>
        <taxon>Flavobacteriaceae</taxon>
        <taxon>Gelidibacter</taxon>
    </lineage>
</organism>
<dbReference type="RefSeq" id="WP_208232537.1">
    <property type="nucleotide sequence ID" value="NZ_JAGEVG010000003.1"/>
</dbReference>
<feature type="transmembrane region" description="Helical" evidence="1">
    <location>
        <begin position="125"/>
        <end position="144"/>
    </location>
</feature>
<keyword evidence="3" id="KW-1185">Reference proteome</keyword>
<sequence>MQRRFSDYLFISLKGLAMGAADAVPGVSGGTIAFISGIYEELITTISGVNLSLLTTFRKSGFSAFWKQLNGNFLVALLTGIVISFVSFMRLAKYLIEQHPILIWSFFFGLIVASIFFVGKQIKTWNLGTIVSLILGTFAAYYITTLPSMANNDSPIFLFFAGAIAICAMILPGISGSFILVILGAYKTLSDALHDFDFKRIAIFAIGALIGLLSFSRVLKWLFKHYKNTTLAVLTGFIFGSLNKIWPWKETLTVLEKSTGQTIPVSQITDYGTIEVYQRQINDFETFKMVSEKSVLPFHYSEINNTIDPQIGWAVGLMIVGFLTIFILEKIGSKTS</sequence>
<gene>
    <name evidence="2" type="ORF">J4051_03815</name>
</gene>
<keyword evidence="1" id="KW-0812">Transmembrane</keyword>
<feature type="transmembrane region" description="Helical" evidence="1">
    <location>
        <begin position="101"/>
        <end position="119"/>
    </location>
</feature>
<keyword evidence="1" id="KW-0472">Membrane</keyword>